<dbReference type="SUPFAM" id="SSF50249">
    <property type="entry name" value="Nucleic acid-binding proteins"/>
    <property type="match status" value="1"/>
</dbReference>
<dbReference type="NCBIfam" id="TIGR00613">
    <property type="entry name" value="reco"/>
    <property type="match status" value="1"/>
</dbReference>
<evidence type="ECO:0000313" key="6">
    <source>
        <dbReference type="Proteomes" id="UP000179047"/>
    </source>
</evidence>
<gene>
    <name evidence="5" type="ORF">A3A33_02545</name>
</gene>
<dbReference type="EMBL" id="MGKP01000023">
    <property type="protein sequence ID" value="OGN28210.1"/>
    <property type="molecule type" value="Genomic_DNA"/>
</dbReference>
<protein>
    <submittedName>
        <fullName evidence="5">DNA repair protein RecO</fullName>
    </submittedName>
</protein>
<dbReference type="PANTHER" id="PTHR33991">
    <property type="entry name" value="DNA REPAIR PROTEIN RECO"/>
    <property type="match status" value="1"/>
</dbReference>
<dbReference type="Proteomes" id="UP000179047">
    <property type="component" value="Unassembled WGS sequence"/>
</dbReference>
<proteinExistence type="predicted"/>
<name>A0A1F8GTA4_9BACT</name>
<keyword evidence="3" id="KW-0234">DNA repair</keyword>
<keyword evidence="2" id="KW-0233">DNA recombination</keyword>
<dbReference type="InterPro" id="IPR003717">
    <property type="entry name" value="RecO"/>
</dbReference>
<keyword evidence="1" id="KW-0227">DNA damage</keyword>
<dbReference type="GO" id="GO:0006310">
    <property type="term" value="P:DNA recombination"/>
    <property type="evidence" value="ECO:0007669"/>
    <property type="project" value="UniProtKB-KW"/>
</dbReference>
<dbReference type="InterPro" id="IPR012340">
    <property type="entry name" value="NA-bd_OB-fold"/>
</dbReference>
<reference evidence="5 6" key="1">
    <citation type="journal article" date="2016" name="Nat. Commun.">
        <title>Thousands of microbial genomes shed light on interconnected biogeochemical processes in an aquifer system.</title>
        <authorList>
            <person name="Anantharaman K."/>
            <person name="Brown C.T."/>
            <person name="Hug L.A."/>
            <person name="Sharon I."/>
            <person name="Castelle C.J."/>
            <person name="Probst A.J."/>
            <person name="Thomas B.C."/>
            <person name="Singh A."/>
            <person name="Wilkins M.J."/>
            <person name="Karaoz U."/>
            <person name="Brodie E.L."/>
            <person name="Williams K.H."/>
            <person name="Hubbard S.S."/>
            <person name="Banfield J.F."/>
        </authorList>
    </citation>
    <scope>NUCLEOTIDE SEQUENCE [LARGE SCALE GENOMIC DNA]</scope>
</reference>
<evidence type="ECO:0000256" key="2">
    <source>
        <dbReference type="ARBA" id="ARBA00023172"/>
    </source>
</evidence>
<dbReference type="InterPro" id="IPR022572">
    <property type="entry name" value="DNA_rep/recomb_RecO_N"/>
</dbReference>
<feature type="domain" description="DNA replication/recombination mediator RecO N-terminal" evidence="4">
    <location>
        <begin position="2"/>
        <end position="72"/>
    </location>
</feature>
<dbReference type="GO" id="GO:0043590">
    <property type="term" value="C:bacterial nucleoid"/>
    <property type="evidence" value="ECO:0007669"/>
    <property type="project" value="TreeGrafter"/>
</dbReference>
<accession>A0A1F8GTA4</accession>
<dbReference type="STRING" id="1802701.A3A33_02545"/>
<evidence type="ECO:0000256" key="3">
    <source>
        <dbReference type="ARBA" id="ARBA00023204"/>
    </source>
</evidence>
<evidence type="ECO:0000259" key="4">
    <source>
        <dbReference type="Pfam" id="PF11967"/>
    </source>
</evidence>
<dbReference type="GO" id="GO:0006302">
    <property type="term" value="P:double-strand break repair"/>
    <property type="evidence" value="ECO:0007669"/>
    <property type="project" value="TreeGrafter"/>
</dbReference>
<evidence type="ECO:0000313" key="5">
    <source>
        <dbReference type="EMBL" id="OGN28210.1"/>
    </source>
</evidence>
<organism evidence="5 6">
    <name type="scientific">Candidatus Yanofskybacteria bacterium RIFCSPLOWO2_01_FULL_49_25</name>
    <dbReference type="NCBI Taxonomy" id="1802701"/>
    <lineage>
        <taxon>Bacteria</taxon>
        <taxon>Candidatus Yanofskyibacteriota</taxon>
    </lineage>
</organism>
<evidence type="ECO:0000256" key="1">
    <source>
        <dbReference type="ARBA" id="ARBA00022763"/>
    </source>
</evidence>
<dbReference type="PANTHER" id="PTHR33991:SF1">
    <property type="entry name" value="DNA REPAIR PROTEIN RECO"/>
    <property type="match status" value="1"/>
</dbReference>
<dbReference type="AlphaFoldDB" id="A0A1F8GTA4"/>
<sequence>MKIQAIVIKKVPVRESDELVICYTRDAGKQVYHAKNVATHKSVQRSHLDILNHVEFSTVQGNGHPIIASAYCLDGFPRLKSSLPALGASFFMLECFDKLIFEGEEDSALWDCLVTTLERYDRYAGLAAVKWADEFRTTYEYLMRTLGHHAESNAEELAHAYLNSLQFFRTVVR</sequence>
<dbReference type="Gene3D" id="2.40.50.140">
    <property type="entry name" value="Nucleic acid-binding proteins"/>
    <property type="match status" value="1"/>
</dbReference>
<dbReference type="Pfam" id="PF11967">
    <property type="entry name" value="RecO_N"/>
    <property type="match status" value="1"/>
</dbReference>
<comment type="caution">
    <text evidence="5">The sequence shown here is derived from an EMBL/GenBank/DDBJ whole genome shotgun (WGS) entry which is preliminary data.</text>
</comment>